<keyword evidence="2 4" id="KW-0647">Proteasome</keyword>
<sequence>MASDTKPADDKPAEQKPEQKPTALGEDDEFEDFPVDDWPEDQTEAAQGSGETKHLWEESWDDDDTTDDFSAQLKCVTLNPRAIDQTAAVSSMITGGAQEGRGGETEMNNTATKGNKEWGG</sequence>
<feature type="region of interest" description="Disordered" evidence="3">
    <location>
        <begin position="95"/>
        <end position="120"/>
    </location>
</feature>
<feature type="compositionally biased region" description="Basic and acidic residues" evidence="3">
    <location>
        <begin position="1"/>
        <end position="19"/>
    </location>
</feature>
<dbReference type="InterPro" id="IPR007834">
    <property type="entry name" value="DSS1_SEM1"/>
</dbReference>
<keyword evidence="5" id="KW-1185">Reference proteome</keyword>
<protein>
    <recommendedName>
        <fullName evidence="2">26S proteasome complex subunit SEM1</fullName>
    </recommendedName>
</protein>
<evidence type="ECO:0000256" key="3">
    <source>
        <dbReference type="SAM" id="MobiDB-lite"/>
    </source>
</evidence>
<dbReference type="EMBL" id="JAZAVJ010000026">
    <property type="protein sequence ID" value="KAK7420892.1"/>
    <property type="molecule type" value="Genomic_DNA"/>
</dbReference>
<evidence type="ECO:0000313" key="4">
    <source>
        <dbReference type="EMBL" id="KAK7420892.1"/>
    </source>
</evidence>
<name>A0ABR1HIS8_9HYPO</name>
<comment type="similarity">
    <text evidence="1 2">Belongs to the DSS1/SEM1 family.</text>
</comment>
<dbReference type="Proteomes" id="UP001498476">
    <property type="component" value="Unassembled WGS sequence"/>
</dbReference>
<comment type="caution">
    <text evidence="4">The sequence shown here is derived from an EMBL/GenBank/DDBJ whole genome shotgun (WGS) entry which is preliminary data.</text>
</comment>
<accession>A0ABR1HIS8</accession>
<feature type="region of interest" description="Disordered" evidence="3">
    <location>
        <begin position="1"/>
        <end position="65"/>
    </location>
</feature>
<dbReference type="GO" id="GO:0000502">
    <property type="term" value="C:proteasome complex"/>
    <property type="evidence" value="ECO:0007669"/>
    <property type="project" value="UniProtKB-KW"/>
</dbReference>
<dbReference type="PANTHER" id="PTHR16771">
    <property type="entry name" value="26 PROTEASOME COMPLEX SUBUNIT DSS1"/>
    <property type="match status" value="1"/>
</dbReference>
<organism evidence="4 5">
    <name type="scientific">Neonectria punicea</name>
    <dbReference type="NCBI Taxonomy" id="979145"/>
    <lineage>
        <taxon>Eukaryota</taxon>
        <taxon>Fungi</taxon>
        <taxon>Dikarya</taxon>
        <taxon>Ascomycota</taxon>
        <taxon>Pezizomycotina</taxon>
        <taxon>Sordariomycetes</taxon>
        <taxon>Hypocreomycetidae</taxon>
        <taxon>Hypocreales</taxon>
        <taxon>Nectriaceae</taxon>
        <taxon>Neonectria</taxon>
    </lineage>
</organism>
<evidence type="ECO:0000256" key="1">
    <source>
        <dbReference type="ARBA" id="ARBA00034491"/>
    </source>
</evidence>
<dbReference type="PANTHER" id="PTHR16771:SF0">
    <property type="entry name" value="26S PROTEASOME COMPLEX SUBUNIT SEM1"/>
    <property type="match status" value="1"/>
</dbReference>
<comment type="function">
    <text evidence="2">Component of the 26S proteasome, a multiprotein complex involved in the ATP-dependent degradation of ubiquitinated proteins.</text>
</comment>
<dbReference type="CDD" id="cd13768">
    <property type="entry name" value="DSS1_Sem1"/>
    <property type="match status" value="1"/>
</dbReference>
<dbReference type="SMART" id="SM01385">
    <property type="entry name" value="DSS1_SEM1"/>
    <property type="match status" value="1"/>
</dbReference>
<evidence type="ECO:0000256" key="2">
    <source>
        <dbReference type="RuleBase" id="RU369057"/>
    </source>
</evidence>
<dbReference type="Pfam" id="PF05160">
    <property type="entry name" value="DSS1_SEM1"/>
    <property type="match status" value="1"/>
</dbReference>
<gene>
    <name evidence="4" type="primary">SEM1</name>
    <name evidence="4" type="ORF">QQX98_002455</name>
</gene>
<proteinExistence type="inferred from homology"/>
<evidence type="ECO:0000313" key="5">
    <source>
        <dbReference type="Proteomes" id="UP001498476"/>
    </source>
</evidence>
<comment type="subcellular location">
    <subcellularLocation>
        <location evidence="2">Nucleus</location>
    </subcellularLocation>
</comment>
<feature type="compositionally biased region" description="Acidic residues" evidence="3">
    <location>
        <begin position="25"/>
        <end position="43"/>
    </location>
</feature>
<keyword evidence="2" id="KW-0539">Nucleus</keyword>
<reference evidence="4 5" key="1">
    <citation type="journal article" date="2025" name="Microbiol. Resour. Announc.">
        <title>Draft genome sequences for Neonectria magnoliae and Neonectria punicea, canker pathogens of Liriodendron tulipifera and Acer saccharum in West Virginia.</title>
        <authorList>
            <person name="Petronek H.M."/>
            <person name="Kasson M.T."/>
            <person name="Metheny A.M."/>
            <person name="Stauder C.M."/>
            <person name="Lovett B."/>
            <person name="Lynch S.C."/>
            <person name="Garnas J.R."/>
            <person name="Kasson L.R."/>
            <person name="Stajich J.E."/>
        </authorList>
    </citation>
    <scope>NUCLEOTIDE SEQUENCE [LARGE SCALE GENOMIC DNA]</scope>
    <source>
        <strain evidence="4 5">NRRL 64653</strain>
    </source>
</reference>